<dbReference type="GO" id="GO:0003677">
    <property type="term" value="F:DNA binding"/>
    <property type="evidence" value="ECO:0007669"/>
    <property type="project" value="InterPro"/>
</dbReference>
<dbReference type="PANTHER" id="PTHR46386:SF1">
    <property type="entry name" value="NUCLEAR BODY PROTEIN SP140-LIKE PROTEIN"/>
    <property type="match status" value="1"/>
</dbReference>
<dbReference type="PROSITE" id="PS51414">
    <property type="entry name" value="HSR"/>
    <property type="match status" value="1"/>
</dbReference>
<evidence type="ECO:0000313" key="6">
    <source>
        <dbReference type="Proteomes" id="UP000727407"/>
    </source>
</evidence>
<evidence type="ECO:0000256" key="1">
    <source>
        <dbReference type="ARBA" id="ARBA00022553"/>
    </source>
</evidence>
<proteinExistence type="predicted"/>
<dbReference type="InterPro" id="IPR000770">
    <property type="entry name" value="SAND_dom"/>
</dbReference>
<evidence type="ECO:0000313" key="5">
    <source>
        <dbReference type="EMBL" id="KAF5889076.1"/>
    </source>
</evidence>
<keyword evidence="6" id="KW-1185">Reference proteome</keyword>
<dbReference type="PROSITE" id="PS50864">
    <property type="entry name" value="SAND"/>
    <property type="match status" value="1"/>
</dbReference>
<accession>A0A8J4T4J4</accession>
<gene>
    <name evidence="5" type="primary">sp100.1</name>
    <name evidence="5" type="ORF">DAT39_021221</name>
</gene>
<protein>
    <submittedName>
        <fullName evidence="5">Nuclear body protein</fullName>
    </submittedName>
</protein>
<evidence type="ECO:0000259" key="3">
    <source>
        <dbReference type="PROSITE" id="PS50864"/>
    </source>
</evidence>
<feature type="compositionally biased region" description="Basic and acidic residues" evidence="2">
    <location>
        <begin position="128"/>
        <end position="141"/>
    </location>
</feature>
<feature type="domain" description="HSR" evidence="4">
    <location>
        <begin position="1"/>
        <end position="108"/>
    </location>
</feature>
<dbReference type="GO" id="GO:0005634">
    <property type="term" value="C:nucleus"/>
    <property type="evidence" value="ECO:0007669"/>
    <property type="project" value="InterPro"/>
</dbReference>
<dbReference type="Gene3D" id="3.10.390.10">
    <property type="entry name" value="SAND domain-like"/>
    <property type="match status" value="1"/>
</dbReference>
<dbReference type="InterPro" id="IPR043563">
    <property type="entry name" value="Sp110/Sp140/Sp140L-like"/>
</dbReference>
<feature type="region of interest" description="Disordered" evidence="2">
    <location>
        <begin position="115"/>
        <end position="176"/>
    </location>
</feature>
<dbReference type="EMBL" id="QNUK01000867">
    <property type="protein sequence ID" value="KAF5889076.1"/>
    <property type="molecule type" value="Genomic_DNA"/>
</dbReference>
<evidence type="ECO:0000259" key="4">
    <source>
        <dbReference type="PROSITE" id="PS51414"/>
    </source>
</evidence>
<feature type="non-terminal residue" evidence="5">
    <location>
        <position position="263"/>
    </location>
</feature>
<dbReference type="AlphaFoldDB" id="A0A8J4T4J4"/>
<feature type="domain" description="SAND" evidence="3">
    <location>
        <begin position="188"/>
        <end position="263"/>
    </location>
</feature>
<dbReference type="OrthoDB" id="1870062at2759"/>
<name>A0A8J4T4J4_CLAMG</name>
<dbReference type="Proteomes" id="UP000727407">
    <property type="component" value="Unassembled WGS sequence"/>
</dbReference>
<dbReference type="Pfam" id="PF01342">
    <property type="entry name" value="SAND"/>
    <property type="match status" value="1"/>
</dbReference>
<dbReference type="InterPro" id="IPR004865">
    <property type="entry name" value="HSR_dom"/>
</dbReference>
<dbReference type="SUPFAM" id="SSF63763">
    <property type="entry name" value="SAND domain-like"/>
    <property type="match status" value="1"/>
</dbReference>
<dbReference type="InterPro" id="IPR010919">
    <property type="entry name" value="SAND-like_dom_sf"/>
</dbReference>
<sequence>MDPLDFMTEEDMVHFFRRKKTQISCIKEPQTFLDQLRDHDLVDEDLYWKVIKKKNKNMRKGVYEILDWVENNRRQYMKTFWSCVFEDHILQEYPNLRSLQKTLLNEKIILNKEGGREEKKQAQNKGATKRERNAKETDHESPGPSSVSNQKKPDVKPLICPTVPQKPAESLKRKYKRPVKRRGCAVPQQLVETLKRKRKLPVRCGKKKGVLHKAKFKKGEPCILYADELIRLSKFEKIGGKEKNKKWRISIFYKQFNLQALIK</sequence>
<dbReference type="PANTHER" id="PTHR46386">
    <property type="entry name" value="NUCLEAR BODY PROTEIN SP140"/>
    <property type="match status" value="1"/>
</dbReference>
<dbReference type="GO" id="GO:0000981">
    <property type="term" value="F:DNA-binding transcription factor activity, RNA polymerase II-specific"/>
    <property type="evidence" value="ECO:0007669"/>
    <property type="project" value="TreeGrafter"/>
</dbReference>
<reference evidence="5" key="1">
    <citation type="submission" date="2020-07" db="EMBL/GenBank/DDBJ databases">
        <title>Clarias magur genome sequencing, assembly and annotation.</title>
        <authorList>
            <person name="Kushwaha B."/>
            <person name="Kumar R."/>
            <person name="Das P."/>
            <person name="Joshi C.G."/>
            <person name="Kumar D."/>
            <person name="Nagpure N.S."/>
            <person name="Pandey M."/>
            <person name="Agarwal S."/>
            <person name="Srivastava S."/>
            <person name="Singh M."/>
            <person name="Sahoo L."/>
            <person name="Jayasankar P."/>
            <person name="Meher P.K."/>
            <person name="Koringa P.G."/>
            <person name="Iquebal M.A."/>
            <person name="Das S.P."/>
            <person name="Bit A."/>
            <person name="Patnaik S."/>
            <person name="Patel N."/>
            <person name="Shah T.M."/>
            <person name="Hinsu A."/>
            <person name="Jena J.K."/>
        </authorList>
    </citation>
    <scope>NUCLEOTIDE SEQUENCE</scope>
    <source>
        <strain evidence="5">CIFAMagur01</strain>
        <tissue evidence="5">Testis</tissue>
    </source>
</reference>
<dbReference type="Pfam" id="PF03172">
    <property type="entry name" value="HSR"/>
    <property type="match status" value="1"/>
</dbReference>
<keyword evidence="1" id="KW-0597">Phosphoprotein</keyword>
<comment type="caution">
    <text evidence="5">The sequence shown here is derived from an EMBL/GenBank/DDBJ whole genome shotgun (WGS) entry which is preliminary data.</text>
</comment>
<dbReference type="SMART" id="SM00258">
    <property type="entry name" value="SAND"/>
    <property type="match status" value="1"/>
</dbReference>
<organism evidence="5 6">
    <name type="scientific">Clarias magur</name>
    <name type="common">Asian catfish</name>
    <name type="synonym">Macropteronotus magur</name>
    <dbReference type="NCBI Taxonomy" id="1594786"/>
    <lineage>
        <taxon>Eukaryota</taxon>
        <taxon>Metazoa</taxon>
        <taxon>Chordata</taxon>
        <taxon>Craniata</taxon>
        <taxon>Vertebrata</taxon>
        <taxon>Euteleostomi</taxon>
        <taxon>Actinopterygii</taxon>
        <taxon>Neopterygii</taxon>
        <taxon>Teleostei</taxon>
        <taxon>Ostariophysi</taxon>
        <taxon>Siluriformes</taxon>
        <taxon>Clariidae</taxon>
        <taxon>Clarias</taxon>
    </lineage>
</organism>
<evidence type="ECO:0000256" key="2">
    <source>
        <dbReference type="SAM" id="MobiDB-lite"/>
    </source>
</evidence>